<dbReference type="PANTHER" id="PTHR43547:SF2">
    <property type="entry name" value="HYBRID SIGNAL TRANSDUCTION HISTIDINE KINASE C"/>
    <property type="match status" value="1"/>
</dbReference>
<dbReference type="SUPFAM" id="SSF47384">
    <property type="entry name" value="Homodimeric domain of signal transducing histidine kinase"/>
    <property type="match status" value="1"/>
</dbReference>
<comment type="catalytic activity">
    <reaction evidence="1">
        <text>ATP + protein L-histidine = ADP + protein N-phospho-L-histidine.</text>
        <dbReference type="EC" id="2.7.13.3"/>
    </reaction>
</comment>
<evidence type="ECO:0000256" key="13">
    <source>
        <dbReference type="SAM" id="Phobius"/>
    </source>
</evidence>
<keyword evidence="4" id="KW-0808">Transferase</keyword>
<dbReference type="GO" id="GO:0005524">
    <property type="term" value="F:ATP binding"/>
    <property type="evidence" value="ECO:0007669"/>
    <property type="project" value="UniProtKB-KW"/>
</dbReference>
<evidence type="ECO:0000256" key="2">
    <source>
        <dbReference type="ARBA" id="ARBA00012438"/>
    </source>
</evidence>
<dbReference type="Gene3D" id="1.10.287.130">
    <property type="match status" value="1"/>
</dbReference>
<dbReference type="Gene3D" id="1.10.10.60">
    <property type="entry name" value="Homeodomain-like"/>
    <property type="match status" value="1"/>
</dbReference>
<keyword evidence="8" id="KW-0902">Two-component regulatory system</keyword>
<evidence type="ECO:0000256" key="11">
    <source>
        <dbReference type="ARBA" id="ARBA00023163"/>
    </source>
</evidence>
<evidence type="ECO:0000256" key="8">
    <source>
        <dbReference type="ARBA" id="ARBA00023012"/>
    </source>
</evidence>
<evidence type="ECO:0000256" key="10">
    <source>
        <dbReference type="ARBA" id="ARBA00023125"/>
    </source>
</evidence>
<dbReference type="Pfam" id="PF02518">
    <property type="entry name" value="HATPase_c"/>
    <property type="match status" value="1"/>
</dbReference>
<dbReference type="FunFam" id="3.30.565.10:FF:000037">
    <property type="entry name" value="Hybrid sensor histidine kinase/response regulator"/>
    <property type="match status" value="1"/>
</dbReference>
<keyword evidence="10" id="KW-0238">DNA-binding</keyword>
<keyword evidence="9" id="KW-0805">Transcription regulation</keyword>
<dbReference type="SUPFAM" id="SSF52172">
    <property type="entry name" value="CheY-like"/>
    <property type="match status" value="1"/>
</dbReference>
<feature type="transmembrane region" description="Helical" evidence="13">
    <location>
        <begin position="827"/>
        <end position="848"/>
    </location>
</feature>
<dbReference type="Gene3D" id="2.130.10.10">
    <property type="entry name" value="YVTN repeat-like/Quinoprotein amine dehydrogenase"/>
    <property type="match status" value="2"/>
</dbReference>
<feature type="domain" description="Response regulatory" evidence="16">
    <location>
        <begin position="1141"/>
        <end position="1256"/>
    </location>
</feature>
<dbReference type="SMART" id="SM00387">
    <property type="entry name" value="HATPase_c"/>
    <property type="match status" value="1"/>
</dbReference>
<sequence length="1404" mass="160068">MKSLLHKLLPFIFIVNLVIVPALSTQATSIPGNEPYKFMHLNINNGLSNNEIRAILKDRQGFMWFGTAQGLNRYDGTGFKTFLHDFNDSTSIPFNGIEYLFEDIDGRLWIRSYAEFTIYDPVLERFSTPGENYRNTGIPIAGLQSFFTDSKNNTWLLNANYGLYKFNPANQTVDSIQFVSKADRPNYDNSLSDIAEDGNHMIWVVSKAGELLQINPETKQTEQTFFLGDEVMDEANNFQLFIDSDNDIWMYSPGIPYGVFFFDHQSKKISRYTQSSSLFKLSANLVSSVIEDDNGAIWIGTDHGGINILNKQKKTISVLQNNSENPFGIAQNSITCLYRDNENIIWAGTYKKGISYFHKNLIPFNHYRYSAEAPNSLPYNDVNCFVEDNRGNLWIGTNGGGLIYFNRSKNTFKSYLHDADDPNSISANVIVALHIDSKGTFWAGTYQGGLNRFNGTTFKHYLHDPDNPGSLSDNRVWSIFEDSKQNLWVGTLNGGLNLFDRSEEQFIHYTANDINSVGSNFIMSIMEDSGQNLWLGTSAGLDVLNLNTKRFTHYDADPKTPGKLSDSNVNDIHEDVRGLIWAATTQGLNILNKTQGTFKVLTEADGLANSNIKTIQEDENGNIWIATLKGISKISVKNYSHQLPIANIDVDIENFGLQDGLQGNEFNQKAAYRTRSGELIFGGANGFNLFKPEDIVVQTPNDKIVLTNFKVFNQNIKVNEPFRKRIILDKSITYRNQITLTHKENVFSVEFAAIGYFHPEKNNFQYQLSGFNNEWMEVNRGMHELTFTNLNSGDYQLRIRVSNDNSNWREMNPPLSIKILPPFWETGYAYILYILVIAGLLFITWRILAERQRLKFEAEQEHREAERIHQVDTLKTKFFTNISHEFRTPLSLIIAPIDKLIENSKNDDDKKHLILIQRNARRLMAMVNQLLDFRKMELQKIKVNKNWGEMIGFIHEISSSFEDLMESKNISFHFSSSHKSLYTYFDKDKTDKIFTNLLSNACKFTNSGGKISLDINLDSSAEKPVLTVKVSDTGIGITPEQQMQIFNRFYQTDNTGTEINQGSGIGLSMVKEYVTLLGGDVNVDSQLNEGSIFTVEIPVELFTEEEIAANKELEVAERKTYKQPTLTKTDKAPAIDREKKTLAIVEDSSDLRFYLKENFKDTYNIIEAENGAEAWANFEKQLPDIVISDVMMPEMNGVELCTKIKSNRKTKHIPVILLTAKTDTAPVVEGYESGADAYLTKPFDFKVLESRIENLLRSREQLRRSYQSMIGISPEKMEVDSEDEKFIKKALKIVEANISEASFTVEDFGTEMGMSRVSLYKKLLALTDRTPIEFIRVIRLKRAAHLLETSQLSVSEVAYQVGFNNPRYFSKYFSKEYEMLPSEYIEKNRKTTNDLSDDVKDKFS</sequence>
<dbReference type="InterPro" id="IPR036097">
    <property type="entry name" value="HisK_dim/P_sf"/>
</dbReference>
<dbReference type="Pfam" id="PF12833">
    <property type="entry name" value="HTH_18"/>
    <property type="match status" value="1"/>
</dbReference>
<dbReference type="SUPFAM" id="SSF46689">
    <property type="entry name" value="Homeodomain-like"/>
    <property type="match status" value="1"/>
</dbReference>
<feature type="domain" description="HTH araC/xylS-type" evidence="14">
    <location>
        <begin position="1288"/>
        <end position="1387"/>
    </location>
</feature>
<dbReference type="InterPro" id="IPR018060">
    <property type="entry name" value="HTH_AraC"/>
</dbReference>
<dbReference type="Pfam" id="PF00072">
    <property type="entry name" value="Response_reg"/>
    <property type="match status" value="1"/>
</dbReference>
<dbReference type="SUPFAM" id="SSF55874">
    <property type="entry name" value="ATPase domain of HSP90 chaperone/DNA topoisomerase II/histidine kinase"/>
    <property type="match status" value="1"/>
</dbReference>
<dbReference type="PROSITE" id="PS50109">
    <property type="entry name" value="HIS_KIN"/>
    <property type="match status" value="1"/>
</dbReference>
<dbReference type="PROSITE" id="PS50110">
    <property type="entry name" value="RESPONSE_REGULATORY"/>
    <property type="match status" value="1"/>
</dbReference>
<dbReference type="InterPro" id="IPR011123">
    <property type="entry name" value="Y_Y_Y"/>
</dbReference>
<evidence type="ECO:0000256" key="1">
    <source>
        <dbReference type="ARBA" id="ARBA00000085"/>
    </source>
</evidence>
<dbReference type="SMART" id="SM00342">
    <property type="entry name" value="HTH_ARAC"/>
    <property type="match status" value="1"/>
</dbReference>
<keyword evidence="13" id="KW-0812">Transmembrane</keyword>
<dbReference type="PATRIC" id="fig|1544798.3.peg.1997"/>
<dbReference type="InterPro" id="IPR018062">
    <property type="entry name" value="HTH_AraC-typ_CS"/>
</dbReference>
<dbReference type="SUPFAM" id="SSF63829">
    <property type="entry name" value="Calcium-dependent phosphotriesterase"/>
    <property type="match status" value="3"/>
</dbReference>
<dbReference type="Gene3D" id="2.60.40.10">
    <property type="entry name" value="Immunoglobulins"/>
    <property type="match status" value="1"/>
</dbReference>
<evidence type="ECO:0000259" key="14">
    <source>
        <dbReference type="PROSITE" id="PS01124"/>
    </source>
</evidence>
<dbReference type="InterPro" id="IPR001789">
    <property type="entry name" value="Sig_transdc_resp-reg_receiver"/>
</dbReference>
<keyword evidence="11" id="KW-0804">Transcription</keyword>
<dbReference type="STRING" id="1544798.LH29_09945"/>
<evidence type="ECO:0000259" key="16">
    <source>
        <dbReference type="PROSITE" id="PS50110"/>
    </source>
</evidence>
<evidence type="ECO:0000256" key="12">
    <source>
        <dbReference type="PROSITE-ProRule" id="PRU00169"/>
    </source>
</evidence>
<dbReference type="OrthoDB" id="9797097at2"/>
<dbReference type="InterPro" id="IPR003594">
    <property type="entry name" value="HATPase_dom"/>
</dbReference>
<name>A0A0D8JGB2_9BACT</name>
<feature type="modified residue" description="4-aspartylphosphate" evidence="12">
    <location>
        <position position="1189"/>
    </location>
</feature>
<dbReference type="InterPro" id="IPR013783">
    <property type="entry name" value="Ig-like_fold"/>
</dbReference>
<protein>
    <recommendedName>
        <fullName evidence="2">histidine kinase</fullName>
        <ecNumber evidence="2">2.7.13.3</ecNumber>
    </recommendedName>
</protein>
<keyword evidence="13" id="KW-1133">Transmembrane helix</keyword>
<dbReference type="PROSITE" id="PS00041">
    <property type="entry name" value="HTH_ARAC_FAMILY_1"/>
    <property type="match status" value="1"/>
</dbReference>
<evidence type="ECO:0000256" key="5">
    <source>
        <dbReference type="ARBA" id="ARBA00022741"/>
    </source>
</evidence>
<dbReference type="Gene3D" id="3.40.50.2300">
    <property type="match status" value="1"/>
</dbReference>
<gene>
    <name evidence="17" type="ORF">LH29_09945</name>
</gene>
<dbReference type="EMBL" id="JRHC01000001">
    <property type="protein sequence ID" value="KJF45636.1"/>
    <property type="molecule type" value="Genomic_DNA"/>
</dbReference>
<dbReference type="Gene3D" id="3.30.565.10">
    <property type="entry name" value="Histidine kinase-like ATPase, C-terminal domain"/>
    <property type="match status" value="1"/>
</dbReference>
<dbReference type="Pfam" id="PF07495">
    <property type="entry name" value="Y_Y_Y"/>
    <property type="match status" value="1"/>
</dbReference>
<dbReference type="SMART" id="SM00388">
    <property type="entry name" value="HisKA"/>
    <property type="match status" value="1"/>
</dbReference>
<dbReference type="InterPro" id="IPR003661">
    <property type="entry name" value="HisK_dim/P_dom"/>
</dbReference>
<dbReference type="GO" id="GO:0003700">
    <property type="term" value="F:DNA-binding transcription factor activity"/>
    <property type="evidence" value="ECO:0007669"/>
    <property type="project" value="InterPro"/>
</dbReference>
<keyword evidence="13" id="KW-0472">Membrane</keyword>
<keyword evidence="18" id="KW-1185">Reference proteome</keyword>
<dbReference type="FunFam" id="1.10.287.130:FF:000045">
    <property type="entry name" value="Two-component system sensor histidine kinase/response regulator"/>
    <property type="match status" value="1"/>
</dbReference>
<dbReference type="Pfam" id="PF00512">
    <property type="entry name" value="HisKA"/>
    <property type="match status" value="1"/>
</dbReference>
<keyword evidence="6" id="KW-0418">Kinase</keyword>
<keyword evidence="7" id="KW-0067">ATP-binding</keyword>
<dbReference type="CDD" id="cd00082">
    <property type="entry name" value="HisKA"/>
    <property type="match status" value="1"/>
</dbReference>
<dbReference type="Pfam" id="PF07494">
    <property type="entry name" value="Reg_prop"/>
    <property type="match status" value="6"/>
</dbReference>
<dbReference type="InterPro" id="IPR009057">
    <property type="entry name" value="Homeodomain-like_sf"/>
</dbReference>
<dbReference type="InterPro" id="IPR005467">
    <property type="entry name" value="His_kinase_dom"/>
</dbReference>
<dbReference type="GO" id="GO:0000155">
    <property type="term" value="F:phosphorelay sensor kinase activity"/>
    <property type="evidence" value="ECO:0007669"/>
    <property type="project" value="InterPro"/>
</dbReference>
<keyword evidence="3 12" id="KW-0597">Phosphoprotein</keyword>
<evidence type="ECO:0000259" key="15">
    <source>
        <dbReference type="PROSITE" id="PS50109"/>
    </source>
</evidence>
<dbReference type="InterPro" id="IPR004358">
    <property type="entry name" value="Sig_transdc_His_kin-like_C"/>
</dbReference>
<dbReference type="PROSITE" id="PS01124">
    <property type="entry name" value="HTH_ARAC_FAMILY_2"/>
    <property type="match status" value="1"/>
</dbReference>
<accession>A0A0D8JGB2</accession>
<organism evidence="17 18">
    <name type="scientific">Draconibacterium sediminis</name>
    <dbReference type="NCBI Taxonomy" id="1544798"/>
    <lineage>
        <taxon>Bacteria</taxon>
        <taxon>Pseudomonadati</taxon>
        <taxon>Bacteroidota</taxon>
        <taxon>Bacteroidia</taxon>
        <taxon>Marinilabiliales</taxon>
        <taxon>Prolixibacteraceae</taxon>
        <taxon>Draconibacterium</taxon>
    </lineage>
</organism>
<comment type="caution">
    <text evidence="17">The sequence shown here is derived from an EMBL/GenBank/DDBJ whole genome shotgun (WGS) entry which is preliminary data.</text>
</comment>
<dbReference type="InterPro" id="IPR011110">
    <property type="entry name" value="Reg_prop"/>
</dbReference>
<evidence type="ECO:0000256" key="7">
    <source>
        <dbReference type="ARBA" id="ARBA00022840"/>
    </source>
</evidence>
<dbReference type="SMART" id="SM00448">
    <property type="entry name" value="REC"/>
    <property type="match status" value="1"/>
</dbReference>
<evidence type="ECO:0000313" key="17">
    <source>
        <dbReference type="EMBL" id="KJF45636.1"/>
    </source>
</evidence>
<dbReference type="Proteomes" id="UP000032544">
    <property type="component" value="Unassembled WGS sequence"/>
</dbReference>
<dbReference type="InterPro" id="IPR011006">
    <property type="entry name" value="CheY-like_superfamily"/>
</dbReference>
<keyword evidence="5" id="KW-0547">Nucleotide-binding</keyword>
<reference evidence="17 18" key="1">
    <citation type="submission" date="2014-09" db="EMBL/GenBank/DDBJ databases">
        <title>Draft Genome Sequence of Draconibacterium sp. JN14CK-3.</title>
        <authorList>
            <person name="Dong C."/>
            <person name="Lai Q."/>
            <person name="Shao Z."/>
        </authorList>
    </citation>
    <scope>NUCLEOTIDE SEQUENCE [LARGE SCALE GENOMIC DNA]</scope>
    <source>
        <strain evidence="17 18">JN14CK-3</strain>
    </source>
</reference>
<evidence type="ECO:0000256" key="4">
    <source>
        <dbReference type="ARBA" id="ARBA00022679"/>
    </source>
</evidence>
<feature type="domain" description="Histidine kinase" evidence="15">
    <location>
        <begin position="881"/>
        <end position="1101"/>
    </location>
</feature>
<evidence type="ECO:0000256" key="3">
    <source>
        <dbReference type="ARBA" id="ARBA00022553"/>
    </source>
</evidence>
<dbReference type="EC" id="2.7.13.3" evidence="2"/>
<evidence type="ECO:0000313" key="18">
    <source>
        <dbReference type="Proteomes" id="UP000032544"/>
    </source>
</evidence>
<dbReference type="InterPro" id="IPR036890">
    <property type="entry name" value="HATPase_C_sf"/>
</dbReference>
<proteinExistence type="predicted"/>
<evidence type="ECO:0000256" key="9">
    <source>
        <dbReference type="ARBA" id="ARBA00023015"/>
    </source>
</evidence>
<dbReference type="InterPro" id="IPR015943">
    <property type="entry name" value="WD40/YVTN_repeat-like_dom_sf"/>
</dbReference>
<evidence type="ECO:0000256" key="6">
    <source>
        <dbReference type="ARBA" id="ARBA00022777"/>
    </source>
</evidence>
<dbReference type="PRINTS" id="PR00344">
    <property type="entry name" value="BCTRLSENSOR"/>
</dbReference>
<dbReference type="GO" id="GO:0043565">
    <property type="term" value="F:sequence-specific DNA binding"/>
    <property type="evidence" value="ECO:0007669"/>
    <property type="project" value="InterPro"/>
</dbReference>
<dbReference type="PANTHER" id="PTHR43547">
    <property type="entry name" value="TWO-COMPONENT HISTIDINE KINASE"/>
    <property type="match status" value="1"/>
</dbReference>